<reference evidence="1 2" key="1">
    <citation type="submission" date="2014-04" db="EMBL/GenBank/DDBJ databases">
        <title>Evolutionary Origins and Diversification of the Mycorrhizal Mutualists.</title>
        <authorList>
            <consortium name="DOE Joint Genome Institute"/>
            <consortium name="Mycorrhizal Genomics Consortium"/>
            <person name="Kohler A."/>
            <person name="Kuo A."/>
            <person name="Nagy L.G."/>
            <person name="Floudas D."/>
            <person name="Copeland A."/>
            <person name="Barry K.W."/>
            <person name="Cichocki N."/>
            <person name="Veneault-Fourrey C."/>
            <person name="LaButti K."/>
            <person name="Lindquist E.A."/>
            <person name="Lipzen A."/>
            <person name="Lundell T."/>
            <person name="Morin E."/>
            <person name="Murat C."/>
            <person name="Riley R."/>
            <person name="Ohm R."/>
            <person name="Sun H."/>
            <person name="Tunlid A."/>
            <person name="Henrissat B."/>
            <person name="Grigoriev I.V."/>
            <person name="Hibbett D.S."/>
            <person name="Martin F."/>
        </authorList>
    </citation>
    <scope>NUCLEOTIDE SEQUENCE [LARGE SCALE GENOMIC DNA]</scope>
    <source>
        <strain evidence="1 2">MD-312</strain>
    </source>
</reference>
<dbReference type="EMBL" id="KN839872">
    <property type="protein sequence ID" value="KIJ60414.1"/>
    <property type="molecule type" value="Genomic_DNA"/>
</dbReference>
<feature type="non-terminal residue" evidence="1">
    <location>
        <position position="126"/>
    </location>
</feature>
<evidence type="ECO:0000313" key="1">
    <source>
        <dbReference type="EMBL" id="KIJ60414.1"/>
    </source>
</evidence>
<evidence type="ECO:0000313" key="2">
    <source>
        <dbReference type="Proteomes" id="UP000053820"/>
    </source>
</evidence>
<keyword evidence="2" id="KW-1185">Reference proteome</keyword>
<dbReference type="Proteomes" id="UP000053820">
    <property type="component" value="Unassembled WGS sequence"/>
</dbReference>
<proteinExistence type="predicted"/>
<dbReference type="HOGENOM" id="CLU_004552_6_2_1"/>
<gene>
    <name evidence="1" type="ORF">HYDPIDRAFT_76343</name>
</gene>
<evidence type="ECO:0008006" key="3">
    <source>
        <dbReference type="Google" id="ProtNLM"/>
    </source>
</evidence>
<dbReference type="OrthoDB" id="3200967at2759"/>
<dbReference type="AlphaFoldDB" id="A0A0C9V4I8"/>
<name>A0A0C9V4I8_9AGAM</name>
<organism evidence="1 2">
    <name type="scientific">Hydnomerulius pinastri MD-312</name>
    <dbReference type="NCBI Taxonomy" id="994086"/>
    <lineage>
        <taxon>Eukaryota</taxon>
        <taxon>Fungi</taxon>
        <taxon>Dikarya</taxon>
        <taxon>Basidiomycota</taxon>
        <taxon>Agaricomycotina</taxon>
        <taxon>Agaricomycetes</taxon>
        <taxon>Agaricomycetidae</taxon>
        <taxon>Boletales</taxon>
        <taxon>Boletales incertae sedis</taxon>
        <taxon>Leucogyrophana</taxon>
    </lineage>
</organism>
<feature type="non-terminal residue" evidence="1">
    <location>
        <position position="1"/>
    </location>
</feature>
<accession>A0A0C9V4I8</accession>
<protein>
    <recommendedName>
        <fullName evidence="3">CxC1-like cysteine cluster associated with KDZ transposases domain-containing protein</fullName>
    </recommendedName>
</protein>
<sequence length="126" mass="14033">KKQNQARRWSQDIIPALIRPYLAYLKDTQCLRVPSDIHAENSHLPSCAGFCTQCTLTITCILFDYVSIQSCGCCPTSVTLLTCGLFACLPVAPSVAVDLRVLELVKKLFVRMTPNTTTWCEALECF</sequence>